<dbReference type="GO" id="GO:0003677">
    <property type="term" value="F:DNA binding"/>
    <property type="evidence" value="ECO:0007669"/>
    <property type="project" value="UniProtKB-KW"/>
</dbReference>
<keyword evidence="3" id="KW-0238">DNA-binding</keyword>
<evidence type="ECO:0000256" key="4">
    <source>
        <dbReference type="ARBA" id="ARBA00023163"/>
    </source>
</evidence>
<evidence type="ECO:0000256" key="5">
    <source>
        <dbReference type="ARBA" id="ARBA00046337"/>
    </source>
</evidence>
<evidence type="ECO:0000259" key="8">
    <source>
        <dbReference type="PROSITE" id="PS50995"/>
    </source>
</evidence>
<dbReference type="PANTHER" id="PTHR42756:SF2">
    <property type="entry name" value="MARR FAMILY REGULATORY PROTEIN"/>
    <property type="match status" value="1"/>
</dbReference>
<evidence type="ECO:0000256" key="3">
    <source>
        <dbReference type="ARBA" id="ARBA00023125"/>
    </source>
</evidence>
<reference evidence="9 10" key="1">
    <citation type="submission" date="2020-11" db="EMBL/GenBank/DDBJ databases">
        <title>Draft genome sequencing of a Lachnospiraceae strain isolated from anoxic soil subjected to BSD treatment.</title>
        <authorList>
            <person name="Uek A."/>
            <person name="Tonouchi A."/>
        </authorList>
    </citation>
    <scope>NUCLEOTIDE SEQUENCE [LARGE SCALE GENOMIC DNA]</scope>
    <source>
        <strain evidence="9 10">TB5</strain>
    </source>
</reference>
<keyword evidence="10" id="KW-1185">Reference proteome</keyword>
<dbReference type="PANTHER" id="PTHR42756">
    <property type="entry name" value="TRANSCRIPTIONAL REGULATOR, MARR"/>
    <property type="match status" value="1"/>
</dbReference>
<dbReference type="Proteomes" id="UP000595897">
    <property type="component" value="Chromosome"/>
</dbReference>
<comment type="similarity">
    <text evidence="5">Belongs to the SarZ family.</text>
</comment>
<proteinExistence type="inferred from homology"/>
<dbReference type="InterPro" id="IPR000835">
    <property type="entry name" value="HTH_MarR-typ"/>
</dbReference>
<dbReference type="PROSITE" id="PS50995">
    <property type="entry name" value="HTH_MARR_2"/>
    <property type="match status" value="1"/>
</dbReference>
<dbReference type="Gene3D" id="1.10.10.10">
    <property type="entry name" value="Winged helix-like DNA-binding domain superfamily/Winged helix DNA-binding domain"/>
    <property type="match status" value="1"/>
</dbReference>
<evidence type="ECO:0000256" key="1">
    <source>
        <dbReference type="ARBA" id="ARBA00004496"/>
    </source>
</evidence>
<dbReference type="EMBL" id="AP024169">
    <property type="protein sequence ID" value="BCN30615.1"/>
    <property type="molecule type" value="Genomic_DNA"/>
</dbReference>
<protein>
    <recommendedName>
        <fullName evidence="6">HTH-type transcriptional regulator SarZ</fullName>
    </recommendedName>
    <alternativeName>
        <fullName evidence="7">Staphylococcal accessory regulator Z</fullName>
    </alternativeName>
</protein>
<accession>A0A7R7EKQ5</accession>
<comment type="subcellular location">
    <subcellularLocation>
        <location evidence="1">Cytoplasm</location>
    </subcellularLocation>
</comment>
<dbReference type="InterPro" id="IPR055166">
    <property type="entry name" value="Transc_reg_Sar_Rot_HTH"/>
</dbReference>
<evidence type="ECO:0000313" key="9">
    <source>
        <dbReference type="EMBL" id="BCN30615.1"/>
    </source>
</evidence>
<dbReference type="SUPFAM" id="SSF46785">
    <property type="entry name" value="Winged helix' DNA-binding domain"/>
    <property type="match status" value="1"/>
</dbReference>
<dbReference type="GO" id="GO:0003700">
    <property type="term" value="F:DNA-binding transcription factor activity"/>
    <property type="evidence" value="ECO:0007669"/>
    <property type="project" value="InterPro"/>
</dbReference>
<keyword evidence="4" id="KW-0804">Transcription</keyword>
<dbReference type="SMART" id="SM00347">
    <property type="entry name" value="HTH_MARR"/>
    <property type="match status" value="1"/>
</dbReference>
<dbReference type="PRINTS" id="PR00598">
    <property type="entry name" value="HTHMARR"/>
</dbReference>
<keyword evidence="2" id="KW-0805">Transcription regulation</keyword>
<dbReference type="InterPro" id="IPR036390">
    <property type="entry name" value="WH_DNA-bd_sf"/>
</dbReference>
<dbReference type="Pfam" id="PF22381">
    <property type="entry name" value="Staph_reg_Sar_Rot"/>
    <property type="match status" value="1"/>
</dbReference>
<dbReference type="RefSeq" id="WP_271715822.1">
    <property type="nucleotide sequence ID" value="NZ_AP024169.1"/>
</dbReference>
<dbReference type="AlphaFoldDB" id="A0A7R7EKQ5"/>
<evidence type="ECO:0000256" key="6">
    <source>
        <dbReference type="ARBA" id="ARBA00047188"/>
    </source>
</evidence>
<dbReference type="InterPro" id="IPR036388">
    <property type="entry name" value="WH-like_DNA-bd_sf"/>
</dbReference>
<gene>
    <name evidence="9" type="ORF">bsdtb5_19100</name>
</gene>
<feature type="domain" description="HTH marR-type" evidence="8">
    <location>
        <begin position="5"/>
        <end position="143"/>
    </location>
</feature>
<organism evidence="9 10">
    <name type="scientific">Anaeromicropila herbilytica</name>
    <dbReference type="NCBI Taxonomy" id="2785025"/>
    <lineage>
        <taxon>Bacteria</taxon>
        <taxon>Bacillati</taxon>
        <taxon>Bacillota</taxon>
        <taxon>Clostridia</taxon>
        <taxon>Lachnospirales</taxon>
        <taxon>Lachnospiraceae</taxon>
        <taxon>Anaeromicropila</taxon>
    </lineage>
</organism>
<evidence type="ECO:0000256" key="7">
    <source>
        <dbReference type="ARBA" id="ARBA00047207"/>
    </source>
</evidence>
<dbReference type="KEGG" id="ahb:bsdtb5_19100"/>
<name>A0A7R7EKQ5_9FIRM</name>
<evidence type="ECO:0000313" key="10">
    <source>
        <dbReference type="Proteomes" id="UP000595897"/>
    </source>
</evidence>
<evidence type="ECO:0000256" key="2">
    <source>
        <dbReference type="ARBA" id="ARBA00023015"/>
    </source>
</evidence>
<sequence>MENKIDKLTYLMKLNSNIYRCSQAYIDKHLAKYNLSMSSYPYLLVLKRCSGISQNDISKELNVDKSMSARTIKKLIEEGYIRKEQNKEDIRAYQLYLTDKAREIIPEILTIVQDWIDIIVPETMYSDAHLIENGLSFLEQVLTNGKKYRHYCSEHTKGDE</sequence>